<dbReference type="RefSeq" id="WP_348264496.1">
    <property type="nucleotide sequence ID" value="NZ_CP121196.1"/>
</dbReference>
<feature type="domain" description="CMP/dCMP-type deaminase" evidence="5">
    <location>
        <begin position="4"/>
        <end position="127"/>
    </location>
</feature>
<dbReference type="InterPro" id="IPR002125">
    <property type="entry name" value="CMP_dCMP_dom"/>
</dbReference>
<dbReference type="Gene3D" id="3.40.140.10">
    <property type="entry name" value="Cytidine Deaminase, domain 2"/>
    <property type="match status" value="1"/>
</dbReference>
<evidence type="ECO:0000256" key="1">
    <source>
        <dbReference type="ARBA" id="ARBA00006576"/>
    </source>
</evidence>
<dbReference type="SUPFAM" id="SSF53927">
    <property type="entry name" value="Cytidine deaminase-like"/>
    <property type="match status" value="1"/>
</dbReference>
<protein>
    <submittedName>
        <fullName evidence="6">Nucleoside deaminase</fullName>
        <ecNumber evidence="6">3.5.4.33</ecNumber>
    </submittedName>
</protein>
<dbReference type="AlphaFoldDB" id="A0AAU7DQE3"/>
<keyword evidence="2" id="KW-0479">Metal-binding</keyword>
<organism evidence="6">
    <name type="scientific">Telmatobacter sp. DSM 110680</name>
    <dbReference type="NCBI Taxonomy" id="3036704"/>
    <lineage>
        <taxon>Bacteria</taxon>
        <taxon>Pseudomonadati</taxon>
        <taxon>Acidobacteriota</taxon>
        <taxon>Terriglobia</taxon>
        <taxon>Terriglobales</taxon>
        <taxon>Acidobacteriaceae</taxon>
        <taxon>Telmatobacter</taxon>
    </lineage>
</organism>
<comment type="similarity">
    <text evidence="1">Belongs to the cytidine and deoxycytidylate deaminase family.</text>
</comment>
<gene>
    <name evidence="6" type="ORF">P8935_08165</name>
</gene>
<reference evidence="6" key="1">
    <citation type="submission" date="2023-03" db="EMBL/GenBank/DDBJ databases">
        <title>Edaphobacter sp.</title>
        <authorList>
            <person name="Huber K.J."/>
            <person name="Papendorf J."/>
            <person name="Pilke C."/>
            <person name="Bunk B."/>
            <person name="Sproeer C."/>
            <person name="Pester M."/>
        </authorList>
    </citation>
    <scope>NUCLEOTIDE SEQUENCE</scope>
    <source>
        <strain evidence="6">DSM 110680</strain>
    </source>
</reference>
<dbReference type="Pfam" id="PF00383">
    <property type="entry name" value="dCMP_cyt_deam_1"/>
    <property type="match status" value="1"/>
</dbReference>
<dbReference type="GO" id="GO:0046872">
    <property type="term" value="F:metal ion binding"/>
    <property type="evidence" value="ECO:0007669"/>
    <property type="project" value="UniProtKB-KW"/>
</dbReference>
<dbReference type="InterPro" id="IPR016193">
    <property type="entry name" value="Cytidine_deaminase-like"/>
</dbReference>
<dbReference type="FunFam" id="3.40.140.10:FF:000011">
    <property type="entry name" value="tRNA-specific adenosine deaminase"/>
    <property type="match status" value="1"/>
</dbReference>
<dbReference type="PANTHER" id="PTHR11079">
    <property type="entry name" value="CYTOSINE DEAMINASE FAMILY MEMBER"/>
    <property type="match status" value="1"/>
</dbReference>
<evidence type="ECO:0000259" key="5">
    <source>
        <dbReference type="PROSITE" id="PS51747"/>
    </source>
</evidence>
<dbReference type="PANTHER" id="PTHR11079:SF161">
    <property type="entry name" value="CMP_DCMP-TYPE DEAMINASE DOMAIN-CONTAINING PROTEIN"/>
    <property type="match status" value="1"/>
</dbReference>
<evidence type="ECO:0000256" key="4">
    <source>
        <dbReference type="ARBA" id="ARBA00022833"/>
    </source>
</evidence>
<proteinExistence type="inferred from homology"/>
<dbReference type="GO" id="GO:0052717">
    <property type="term" value="F:tRNA-specific adenosine-34 deaminase activity"/>
    <property type="evidence" value="ECO:0007669"/>
    <property type="project" value="UniProtKB-EC"/>
</dbReference>
<evidence type="ECO:0000256" key="3">
    <source>
        <dbReference type="ARBA" id="ARBA00022801"/>
    </source>
</evidence>
<dbReference type="EC" id="3.5.4.33" evidence="6"/>
<name>A0AAU7DQE3_9BACT</name>
<dbReference type="PROSITE" id="PS51747">
    <property type="entry name" value="CYT_DCMP_DEAMINASES_2"/>
    <property type="match status" value="1"/>
</dbReference>
<keyword evidence="4" id="KW-0862">Zinc</keyword>
<dbReference type="EMBL" id="CP121196">
    <property type="protein sequence ID" value="XBH19280.1"/>
    <property type="molecule type" value="Genomic_DNA"/>
</dbReference>
<keyword evidence="3 6" id="KW-0378">Hydrolase</keyword>
<dbReference type="GO" id="GO:0047974">
    <property type="term" value="F:guanosine deaminase activity"/>
    <property type="evidence" value="ECO:0007669"/>
    <property type="project" value="TreeGrafter"/>
</dbReference>
<dbReference type="CDD" id="cd01285">
    <property type="entry name" value="nucleoside_deaminase"/>
    <property type="match status" value="1"/>
</dbReference>
<dbReference type="GO" id="GO:0006152">
    <property type="term" value="P:purine nucleoside catabolic process"/>
    <property type="evidence" value="ECO:0007669"/>
    <property type="project" value="TreeGrafter"/>
</dbReference>
<evidence type="ECO:0000313" key="6">
    <source>
        <dbReference type="EMBL" id="XBH19280.1"/>
    </source>
</evidence>
<accession>A0AAU7DQE3</accession>
<evidence type="ECO:0000256" key="2">
    <source>
        <dbReference type="ARBA" id="ARBA00022723"/>
    </source>
</evidence>
<sequence length="159" mass="16923">MEPQPNLDFLRRAIALATQNVTSGRGGPFAALIARDGQIVAEGVNTVTATNDPTAHGEVTAIRAACKAMGTFSLAGCELYTSCEPCPMCLAASHWARLDAVFYGSSAEDAAKAGFDDAFLYEEFRKDPASRSLPAVQALRDEAWSSFAAWIASPNKIAY</sequence>